<evidence type="ECO:0000256" key="5">
    <source>
        <dbReference type="ARBA" id="ARBA00023237"/>
    </source>
</evidence>
<evidence type="ECO:0000256" key="2">
    <source>
        <dbReference type="ARBA" id="ARBA00022452"/>
    </source>
</evidence>
<dbReference type="SUPFAM" id="SSF56954">
    <property type="entry name" value="Outer membrane efflux proteins (OEP)"/>
    <property type="match status" value="1"/>
</dbReference>
<feature type="transmembrane region" description="Helical" evidence="7">
    <location>
        <begin position="29"/>
        <end position="47"/>
    </location>
</feature>
<reference evidence="8 9" key="1">
    <citation type="submission" date="2017-04" db="EMBL/GenBank/DDBJ databases">
        <title>Cronobacter sakazakii, ST83 Lineage Isolates.</title>
        <authorList>
            <person name="Chase H."/>
            <person name="Tall B."/>
            <person name="Gopinath G."/>
            <person name="Lehner A."/>
        </authorList>
    </citation>
    <scope>NUCLEOTIDE SEQUENCE [LARGE SCALE GENOMIC DNA]</scope>
    <source>
        <strain evidence="8 9">MOD1_Comp15</strain>
    </source>
</reference>
<dbReference type="Gene3D" id="1.20.1600.10">
    <property type="entry name" value="Outer membrane efflux proteins (OEP)"/>
    <property type="match status" value="1"/>
</dbReference>
<dbReference type="Proteomes" id="UP000244856">
    <property type="component" value="Unassembled WGS sequence"/>
</dbReference>
<evidence type="ECO:0000256" key="1">
    <source>
        <dbReference type="ARBA" id="ARBA00004442"/>
    </source>
</evidence>
<evidence type="ECO:0000256" key="6">
    <source>
        <dbReference type="SAM" id="Coils"/>
    </source>
</evidence>
<comment type="caution">
    <text evidence="8">The sequence shown here is derived from an EMBL/GenBank/DDBJ whole genome shotgun (WGS) entry which is preliminary data.</text>
</comment>
<dbReference type="GO" id="GO:0009279">
    <property type="term" value="C:cell outer membrane"/>
    <property type="evidence" value="ECO:0007669"/>
    <property type="project" value="UniProtKB-SubCell"/>
</dbReference>
<feature type="coiled-coil region" evidence="6">
    <location>
        <begin position="271"/>
        <end position="298"/>
    </location>
</feature>
<dbReference type="GO" id="GO:0015562">
    <property type="term" value="F:efflux transmembrane transporter activity"/>
    <property type="evidence" value="ECO:0007669"/>
    <property type="project" value="InterPro"/>
</dbReference>
<keyword evidence="2" id="KW-1134">Transmembrane beta strand</keyword>
<dbReference type="AlphaFoldDB" id="A0A7V7RGZ1"/>
<keyword evidence="7" id="KW-1133">Transmembrane helix</keyword>
<organism evidence="8 9">
    <name type="scientific">Cronobacter sakazakii</name>
    <name type="common">Enterobacter sakazakii</name>
    <dbReference type="NCBI Taxonomy" id="28141"/>
    <lineage>
        <taxon>Bacteria</taxon>
        <taxon>Pseudomonadati</taxon>
        <taxon>Pseudomonadota</taxon>
        <taxon>Gammaproteobacteria</taxon>
        <taxon>Enterobacterales</taxon>
        <taxon>Enterobacteriaceae</taxon>
        <taxon>Cronobacter</taxon>
    </lineage>
</organism>
<dbReference type="RefSeq" id="WP_007899578.1">
    <property type="nucleotide sequence ID" value="NZ_CP011047.1"/>
</dbReference>
<dbReference type="PANTHER" id="PTHR30026">
    <property type="entry name" value="OUTER MEMBRANE PROTEIN TOLC"/>
    <property type="match status" value="1"/>
</dbReference>
<keyword evidence="5" id="KW-0998">Cell outer membrane</keyword>
<evidence type="ECO:0000256" key="4">
    <source>
        <dbReference type="ARBA" id="ARBA00023136"/>
    </source>
</evidence>
<dbReference type="GeneID" id="56729984"/>
<evidence type="ECO:0000256" key="3">
    <source>
        <dbReference type="ARBA" id="ARBA00022692"/>
    </source>
</evidence>
<keyword evidence="6" id="KW-0175">Coiled coil</keyword>
<dbReference type="EMBL" id="NCTU01000002">
    <property type="protein sequence ID" value="PUW06992.1"/>
    <property type="molecule type" value="Genomic_DNA"/>
</dbReference>
<dbReference type="PANTHER" id="PTHR30026:SF20">
    <property type="entry name" value="OUTER MEMBRANE PROTEIN TOLC"/>
    <property type="match status" value="1"/>
</dbReference>
<dbReference type="InterPro" id="IPR051906">
    <property type="entry name" value="TolC-like"/>
</dbReference>
<keyword evidence="3 7" id="KW-0812">Transmembrane</keyword>
<dbReference type="GO" id="GO:1990281">
    <property type="term" value="C:efflux pump complex"/>
    <property type="evidence" value="ECO:0007669"/>
    <property type="project" value="TreeGrafter"/>
</dbReference>
<evidence type="ECO:0000313" key="8">
    <source>
        <dbReference type="EMBL" id="PUW06992.1"/>
    </source>
</evidence>
<comment type="subcellular location">
    <subcellularLocation>
        <location evidence="1">Cell outer membrane</location>
    </subcellularLocation>
</comment>
<keyword evidence="4 7" id="KW-0472">Membrane</keyword>
<sequence length="523" mass="59068">MLAARQLQGFYLGYRQQSLRRVYLLSRHYVMIKILIAISILFVPVSVDAYSFSNEQAVSAGQEKNLTFNSPDISLHAQKIEMTLGDAIYLGLRNNRAIRSAYLNRISQKFDLTVSQDRFNPKLTLSGNYLATYNQDDRYRQGAVSPKTTILTPYGSRVSLGWNYINTKANMAGFSTNDGASITVIQPLLRGAGKNIATAPVRLAQLSEQINRLNLKSIISQTVTGIITSYRALLQAQEQLKIARESLNRSHKLVDVNRAMIAAGRMAEFEIVQAEAEVASQELNFEQARNDLDAKRLELLQLLSLDLNTPIEATESLQAHDTKVDVVQAIKQAEYSQPQWLIKLIENEQANIDLAVAHNNSQWDVSLVGGANQVRRRDNQSGVSRTWENYVGIQVEIPVNDMSIHQAEVQARVNVRNSGIQLAEAHQQLEREVTNAVRDINARWRQYEISQRARDLSLRKLEIEREKLTVGRSSNFQVLSYENDLRNAENARLNTLINYLNAQAELDQQLGTTLQSWDITIND</sequence>
<gene>
    <name evidence="8" type="ORF">B7T07_01660</name>
</gene>
<evidence type="ECO:0000313" key="9">
    <source>
        <dbReference type="Proteomes" id="UP000244856"/>
    </source>
</evidence>
<dbReference type="GO" id="GO:0015288">
    <property type="term" value="F:porin activity"/>
    <property type="evidence" value="ECO:0007669"/>
    <property type="project" value="TreeGrafter"/>
</dbReference>
<name>A0A7V7RGZ1_CROSK</name>
<evidence type="ECO:0000256" key="7">
    <source>
        <dbReference type="SAM" id="Phobius"/>
    </source>
</evidence>
<protein>
    <submittedName>
        <fullName evidence="8">TolC family protein</fullName>
    </submittedName>
</protein>
<accession>A0A7V7RGZ1</accession>
<proteinExistence type="predicted"/>